<name>A0AAD5T3V0_9FUNG</name>
<dbReference type="EMBL" id="JADGJH010000423">
    <property type="protein sequence ID" value="KAJ3129435.1"/>
    <property type="molecule type" value="Genomic_DNA"/>
</dbReference>
<dbReference type="InterPro" id="IPR017441">
    <property type="entry name" value="Protein_kinase_ATP_BS"/>
</dbReference>
<dbReference type="GO" id="GO:0005634">
    <property type="term" value="C:nucleus"/>
    <property type="evidence" value="ECO:0007669"/>
    <property type="project" value="TreeGrafter"/>
</dbReference>
<protein>
    <recommendedName>
        <fullName evidence="5">Protein kinase domain-containing protein</fullName>
    </recommendedName>
</protein>
<evidence type="ECO:0000259" key="5">
    <source>
        <dbReference type="PROSITE" id="PS50011"/>
    </source>
</evidence>
<dbReference type="InterPro" id="IPR008271">
    <property type="entry name" value="Ser/Thr_kinase_AS"/>
</dbReference>
<dbReference type="GO" id="GO:0035556">
    <property type="term" value="P:intracellular signal transduction"/>
    <property type="evidence" value="ECO:0007669"/>
    <property type="project" value="TreeGrafter"/>
</dbReference>
<dbReference type="GO" id="GO:0005524">
    <property type="term" value="F:ATP binding"/>
    <property type="evidence" value="ECO:0007669"/>
    <property type="project" value="UniProtKB-UniRule"/>
</dbReference>
<dbReference type="SMART" id="SM00220">
    <property type="entry name" value="S_TKc"/>
    <property type="match status" value="1"/>
</dbReference>
<dbReference type="PANTHER" id="PTHR24346:SF72">
    <property type="entry name" value="CAMK PROTEIN KINASE"/>
    <property type="match status" value="1"/>
</dbReference>
<evidence type="ECO:0000256" key="4">
    <source>
        <dbReference type="SAM" id="MobiDB-lite"/>
    </source>
</evidence>
<accession>A0AAD5T3V0</accession>
<gene>
    <name evidence="6" type="ORF">HK100_008633</name>
</gene>
<evidence type="ECO:0000256" key="2">
    <source>
        <dbReference type="ARBA" id="ARBA00022840"/>
    </source>
</evidence>
<dbReference type="Proteomes" id="UP001211907">
    <property type="component" value="Unassembled WGS sequence"/>
</dbReference>
<evidence type="ECO:0000256" key="3">
    <source>
        <dbReference type="PROSITE-ProRule" id="PRU10141"/>
    </source>
</evidence>
<dbReference type="AlphaFoldDB" id="A0AAD5T3V0"/>
<evidence type="ECO:0000256" key="1">
    <source>
        <dbReference type="ARBA" id="ARBA00022741"/>
    </source>
</evidence>
<proteinExistence type="predicted"/>
<keyword evidence="7" id="KW-1185">Reference proteome</keyword>
<dbReference type="GO" id="GO:0004674">
    <property type="term" value="F:protein serine/threonine kinase activity"/>
    <property type="evidence" value="ECO:0007669"/>
    <property type="project" value="TreeGrafter"/>
</dbReference>
<evidence type="ECO:0000313" key="6">
    <source>
        <dbReference type="EMBL" id="KAJ3129435.1"/>
    </source>
</evidence>
<evidence type="ECO:0000313" key="7">
    <source>
        <dbReference type="Proteomes" id="UP001211907"/>
    </source>
</evidence>
<dbReference type="PROSITE" id="PS00108">
    <property type="entry name" value="PROTEIN_KINASE_ST"/>
    <property type="match status" value="1"/>
</dbReference>
<feature type="compositionally biased region" description="Polar residues" evidence="4">
    <location>
        <begin position="235"/>
        <end position="255"/>
    </location>
</feature>
<organism evidence="6 7">
    <name type="scientific">Physocladia obscura</name>
    <dbReference type="NCBI Taxonomy" id="109957"/>
    <lineage>
        <taxon>Eukaryota</taxon>
        <taxon>Fungi</taxon>
        <taxon>Fungi incertae sedis</taxon>
        <taxon>Chytridiomycota</taxon>
        <taxon>Chytridiomycota incertae sedis</taxon>
        <taxon>Chytridiomycetes</taxon>
        <taxon>Chytridiales</taxon>
        <taxon>Chytriomycetaceae</taxon>
        <taxon>Physocladia</taxon>
    </lineage>
</organism>
<dbReference type="Pfam" id="PF00069">
    <property type="entry name" value="Pkinase"/>
    <property type="match status" value="2"/>
</dbReference>
<dbReference type="GO" id="GO:0045719">
    <property type="term" value="P:negative regulation of glycogen biosynthetic process"/>
    <property type="evidence" value="ECO:0007669"/>
    <property type="project" value="TreeGrafter"/>
</dbReference>
<dbReference type="PROSITE" id="PS00107">
    <property type="entry name" value="PROTEIN_KINASE_ATP"/>
    <property type="match status" value="1"/>
</dbReference>
<feature type="binding site" evidence="3">
    <location>
        <position position="320"/>
    </location>
    <ligand>
        <name>ATP</name>
        <dbReference type="ChEBI" id="CHEBI:30616"/>
    </ligand>
</feature>
<dbReference type="InterPro" id="IPR011009">
    <property type="entry name" value="Kinase-like_dom_sf"/>
</dbReference>
<dbReference type="PANTHER" id="PTHR24346">
    <property type="entry name" value="MAP/MICROTUBULE AFFINITY-REGULATING KINASE"/>
    <property type="match status" value="1"/>
</dbReference>
<dbReference type="Gene3D" id="3.30.200.20">
    <property type="entry name" value="Phosphorylase Kinase, domain 1"/>
    <property type="match status" value="1"/>
</dbReference>
<feature type="region of interest" description="Disordered" evidence="4">
    <location>
        <begin position="235"/>
        <end position="260"/>
    </location>
</feature>
<keyword evidence="2 3" id="KW-0067">ATP-binding</keyword>
<dbReference type="PROSITE" id="PS50011">
    <property type="entry name" value="PROTEIN_KINASE_DOM"/>
    <property type="match status" value="1"/>
</dbReference>
<feature type="region of interest" description="Disordered" evidence="4">
    <location>
        <begin position="1"/>
        <end position="22"/>
    </location>
</feature>
<keyword evidence="1 3" id="KW-0547">Nucleotide-binding</keyword>
<dbReference type="Gene3D" id="1.10.510.10">
    <property type="entry name" value="Transferase(Phosphotransferase) domain 1"/>
    <property type="match status" value="1"/>
</dbReference>
<dbReference type="InterPro" id="IPR000719">
    <property type="entry name" value="Prot_kinase_dom"/>
</dbReference>
<dbReference type="SUPFAM" id="SSF56112">
    <property type="entry name" value="Protein kinase-like (PK-like)"/>
    <property type="match status" value="1"/>
</dbReference>
<sequence>MSLSLSSNNANPSANSNATSSSNLNLNLANTSAFPHTLETHPASYGVNNTTNDCHQSSCPSHNAINFNKSNDHYVHGSASTSALGIHAMAKRNQSDWLNPNPLTGSLLPPKNSSISRNASQRPYSSAASGDLQTLPAQSENTNICPEIFPNFSSTEYALQSSSQSNSNNSSNLGQSIYAKSAPASSHLFNQGMDAYRYHHHYQQQHQQQQQQQQSHNYQQHIPFQHQINQSNSYNFQNLTSQPPLSTTHTPSNKAIESIPPPKAVLPPLHTMDPKFLSIYLPNPVCLGSGGFGFVTSAIRKSDGVEVAVKFILREKVPAKAWVRDPVLGVIPIEVYILKHVHHKNIIKFLDYFSDNIYLYLITELHGGAWCTPNSVSTFSCASSTSTIGSIPQLKSPTVSLASSNSTLNSGEVLFQHASGGCGIVRGTPLERRSSCDLFECIEFYQRFTEDQARKVFVQIVSAIAYLTSINIIHQDIKDENILIDKDFNVKLIDFGSATIFSNFISNGDSMFLGTLQYAAPEILTGKVFRGIECEVWSLGCCLYIMLAGEAPFESLNDVVRLSAPLAPRNTILSSNVSNLIRWMLEKDPRKRATIKDIMRHPWVVSADTT</sequence>
<reference evidence="6" key="1">
    <citation type="submission" date="2020-05" db="EMBL/GenBank/DDBJ databases">
        <title>Phylogenomic resolution of chytrid fungi.</title>
        <authorList>
            <person name="Stajich J.E."/>
            <person name="Amses K."/>
            <person name="Simmons R."/>
            <person name="Seto K."/>
            <person name="Myers J."/>
            <person name="Bonds A."/>
            <person name="Quandt C.A."/>
            <person name="Barry K."/>
            <person name="Liu P."/>
            <person name="Grigoriev I."/>
            <person name="Longcore J.E."/>
            <person name="James T.Y."/>
        </authorList>
    </citation>
    <scope>NUCLEOTIDE SEQUENCE</scope>
    <source>
        <strain evidence="6">JEL0513</strain>
    </source>
</reference>
<feature type="domain" description="Protein kinase" evidence="5">
    <location>
        <begin position="281"/>
        <end position="604"/>
    </location>
</feature>
<feature type="compositionally biased region" description="Polar residues" evidence="4">
    <location>
        <begin position="111"/>
        <end position="139"/>
    </location>
</feature>
<dbReference type="GO" id="GO:0005829">
    <property type="term" value="C:cytosol"/>
    <property type="evidence" value="ECO:0007669"/>
    <property type="project" value="TreeGrafter"/>
</dbReference>
<feature type="region of interest" description="Disordered" evidence="4">
    <location>
        <begin position="97"/>
        <end position="139"/>
    </location>
</feature>
<comment type="caution">
    <text evidence="6">The sequence shown here is derived from an EMBL/GenBank/DDBJ whole genome shotgun (WGS) entry which is preliminary data.</text>
</comment>